<dbReference type="PROSITE" id="PS50011">
    <property type="entry name" value="PROTEIN_KINASE_DOM"/>
    <property type="match status" value="1"/>
</dbReference>
<dbReference type="PANTHER" id="PTHR43289:SF34">
    <property type="entry name" value="SERINE_THREONINE-PROTEIN KINASE YBDM-RELATED"/>
    <property type="match status" value="1"/>
</dbReference>
<dbReference type="InterPro" id="IPR000719">
    <property type="entry name" value="Prot_kinase_dom"/>
</dbReference>
<dbReference type="PANTHER" id="PTHR43289">
    <property type="entry name" value="MITOGEN-ACTIVATED PROTEIN KINASE KINASE KINASE 20-RELATED"/>
    <property type="match status" value="1"/>
</dbReference>
<sequence>MGASLGRQLLRQRMFPGETPVESIGRYVVLRFVGAGGMGQVFAAYDPTLDRKVAIKLLPTTFGNDLDQRTRLLREAQALAKLSHPNVVQVYEAGEHEGQVYVVMEFVEGQTLAEWTAGEQAAGARPSAHSILDKYVQAGRGLAAAHEAGLVHRDFKPSNVIVDDQGCARVLDFGLVAGTGEAAQIGLVADASTQTRALDVELTTTGTLLGTPAYMAPEQFAGARVDARTDQFGFCVALFEALTGSRPFAGDSVAELSVNVSEGRRGAPITARVRSRRLARALNRGLAADPDQRWATMQALLDALQPRARWQLAAATAAVVVPIVAIGGLAMIDDYEQQLDAQADVIASEAERADRLAFERGVLDQAGRANEIQIAARTPGRELEALALGVELLGAVGDDPADVPQVAVQGLASALTSVVPVADLASSQRLVASVQFSADGSRLVTTPSHPKRGVEREQAAAPAGVLEVWSTQPAQVLHTIELGELDVGSHAPAISPDGRVVAVSSARRCVVFELEAGERAAEQVHALDGCTDPAFSTDGQTLFAQLPCPDEADASTCGVAAWGIDDGAQRWSRSIPDFAGAMLVHPDGERLIVHSAQGSSAAIELLATATGEREALLPRQGAHPNPALANSTRSGHVTLSGDGRKLASVEADRDALVIWDLETREGTQIDLEPATWGWFFSLPLLSHDGSELMLQGRGAGLTVFDVDAGRLSYMQSSGSAQGVALPHGWLAVSEGEWFERPNTRPRQAAAEAEALVASRDGRFVASVANGSARLWSPAPHLELDRFVAPERETIRAFSDEVVVTQIRYGAIQVYPRAGASTPSVVDSKYEGTQPLGFATDRPTRVAYEADQHYEVLELGAADPVCRIDARDSEGWALSPDGLVFASLDGAGVVQIWDIDTCRAREHFTVPEAKGQGEMRLHLRSDGALRLRTTLGLNVIRDASGQTFRVDEQCPSEDAGWSQLSPDGRLLLSSCNGLATEHNPGQLWDTASGGLIRELDLRGYDREPQLSSDGQLILINAGPREIAVLRLADGRELFRVPGRLSPTRPAKTRASEHGLVLEIVGDDGGLVTLPLSVPGLVDAACKLLARSELAERAAPHCRG</sequence>
<keyword evidence="3 7" id="KW-0418">Kinase</keyword>
<dbReference type="Gene3D" id="1.10.510.10">
    <property type="entry name" value="Transferase(Phosphotransferase) domain 1"/>
    <property type="match status" value="1"/>
</dbReference>
<proteinExistence type="predicted"/>
<protein>
    <submittedName>
        <fullName evidence="7">Serine/threonine kinase PKN8</fullName>
    </submittedName>
</protein>
<accession>A0A0C2CPE7</accession>
<evidence type="ECO:0000259" key="6">
    <source>
        <dbReference type="PROSITE" id="PS50011"/>
    </source>
</evidence>
<dbReference type="InterPro" id="IPR015943">
    <property type="entry name" value="WD40/YVTN_repeat-like_dom_sf"/>
</dbReference>
<keyword evidence="1" id="KW-0808">Transferase</keyword>
<dbReference type="GO" id="GO:0005524">
    <property type="term" value="F:ATP binding"/>
    <property type="evidence" value="ECO:0007669"/>
    <property type="project" value="UniProtKB-UniRule"/>
</dbReference>
<evidence type="ECO:0000313" key="7">
    <source>
        <dbReference type="EMBL" id="KIG13086.1"/>
    </source>
</evidence>
<dbReference type="Gene3D" id="3.30.200.20">
    <property type="entry name" value="Phosphorylase Kinase, domain 1"/>
    <property type="match status" value="1"/>
</dbReference>
<dbReference type="PROSITE" id="PS00107">
    <property type="entry name" value="PROTEIN_KINASE_ATP"/>
    <property type="match status" value="1"/>
</dbReference>
<evidence type="ECO:0000256" key="5">
    <source>
        <dbReference type="PROSITE-ProRule" id="PRU10141"/>
    </source>
</evidence>
<dbReference type="GO" id="GO:0004674">
    <property type="term" value="F:protein serine/threonine kinase activity"/>
    <property type="evidence" value="ECO:0007669"/>
    <property type="project" value="TreeGrafter"/>
</dbReference>
<evidence type="ECO:0000256" key="1">
    <source>
        <dbReference type="ARBA" id="ARBA00022679"/>
    </source>
</evidence>
<dbReference type="AlphaFoldDB" id="A0A0C2CPE7"/>
<dbReference type="InterPro" id="IPR017441">
    <property type="entry name" value="Protein_kinase_ATP_BS"/>
</dbReference>
<dbReference type="SUPFAM" id="SSF56112">
    <property type="entry name" value="Protein kinase-like (PK-like)"/>
    <property type="match status" value="1"/>
</dbReference>
<name>A0A0C2CPE7_9BACT</name>
<dbReference type="Pfam" id="PF00069">
    <property type="entry name" value="Pkinase"/>
    <property type="match status" value="1"/>
</dbReference>
<feature type="binding site" evidence="5">
    <location>
        <position position="56"/>
    </location>
    <ligand>
        <name>ATP</name>
        <dbReference type="ChEBI" id="CHEBI:30616"/>
    </ligand>
</feature>
<feature type="domain" description="Protein kinase" evidence="6">
    <location>
        <begin position="27"/>
        <end position="308"/>
    </location>
</feature>
<keyword evidence="2 5" id="KW-0547">Nucleotide-binding</keyword>
<dbReference type="InterPro" id="IPR011009">
    <property type="entry name" value="Kinase-like_dom_sf"/>
</dbReference>
<dbReference type="Proteomes" id="UP000031599">
    <property type="component" value="Unassembled WGS sequence"/>
</dbReference>
<dbReference type="SUPFAM" id="SSF69322">
    <property type="entry name" value="Tricorn protease domain 2"/>
    <property type="match status" value="1"/>
</dbReference>
<dbReference type="EMBL" id="JMCC02000107">
    <property type="protein sequence ID" value="KIG13086.1"/>
    <property type="molecule type" value="Genomic_DNA"/>
</dbReference>
<evidence type="ECO:0000256" key="2">
    <source>
        <dbReference type="ARBA" id="ARBA00022741"/>
    </source>
</evidence>
<dbReference type="SUPFAM" id="SSF75011">
    <property type="entry name" value="3-carboxy-cis,cis-mucoante lactonizing enzyme"/>
    <property type="match status" value="1"/>
</dbReference>
<evidence type="ECO:0000313" key="8">
    <source>
        <dbReference type="Proteomes" id="UP000031599"/>
    </source>
</evidence>
<keyword evidence="4 5" id="KW-0067">ATP-binding</keyword>
<dbReference type="PROSITE" id="PS00108">
    <property type="entry name" value="PROTEIN_KINASE_ST"/>
    <property type="match status" value="1"/>
</dbReference>
<comment type="caution">
    <text evidence="7">The sequence shown here is derived from an EMBL/GenBank/DDBJ whole genome shotgun (WGS) entry which is preliminary data.</text>
</comment>
<gene>
    <name evidence="7" type="ORF">DB30_00551</name>
</gene>
<evidence type="ECO:0000256" key="3">
    <source>
        <dbReference type="ARBA" id="ARBA00022777"/>
    </source>
</evidence>
<evidence type="ECO:0000256" key="4">
    <source>
        <dbReference type="ARBA" id="ARBA00022840"/>
    </source>
</evidence>
<dbReference type="RefSeq" id="WP_165704056.1">
    <property type="nucleotide sequence ID" value="NZ_JMCC02000107.1"/>
</dbReference>
<dbReference type="CDD" id="cd14014">
    <property type="entry name" value="STKc_PknB_like"/>
    <property type="match status" value="1"/>
</dbReference>
<dbReference type="Gene3D" id="2.130.10.10">
    <property type="entry name" value="YVTN repeat-like/Quinoprotein amine dehydrogenase"/>
    <property type="match status" value="3"/>
</dbReference>
<reference evidence="7 8" key="1">
    <citation type="submission" date="2014-12" db="EMBL/GenBank/DDBJ databases">
        <title>Genome assembly of Enhygromyxa salina DSM 15201.</title>
        <authorList>
            <person name="Sharma G."/>
            <person name="Subramanian S."/>
        </authorList>
    </citation>
    <scope>NUCLEOTIDE SEQUENCE [LARGE SCALE GENOMIC DNA]</scope>
    <source>
        <strain evidence="7 8">DSM 15201</strain>
    </source>
</reference>
<dbReference type="InterPro" id="IPR008271">
    <property type="entry name" value="Ser/Thr_kinase_AS"/>
</dbReference>
<organism evidence="7 8">
    <name type="scientific">Enhygromyxa salina</name>
    <dbReference type="NCBI Taxonomy" id="215803"/>
    <lineage>
        <taxon>Bacteria</taxon>
        <taxon>Pseudomonadati</taxon>
        <taxon>Myxococcota</taxon>
        <taxon>Polyangia</taxon>
        <taxon>Nannocystales</taxon>
        <taxon>Nannocystaceae</taxon>
        <taxon>Enhygromyxa</taxon>
    </lineage>
</organism>